<dbReference type="Pfam" id="PF01138">
    <property type="entry name" value="RNase_PH"/>
    <property type="match status" value="1"/>
</dbReference>
<dbReference type="InterPro" id="IPR027408">
    <property type="entry name" value="PNPase/RNase_PH_dom_sf"/>
</dbReference>
<dbReference type="PANTHER" id="PTHR11097:SF8">
    <property type="entry name" value="EXOSOME COMPLEX COMPONENT RRP42"/>
    <property type="match status" value="1"/>
</dbReference>
<dbReference type="GO" id="GO:0000177">
    <property type="term" value="C:cytoplasmic exosome (RNase complex)"/>
    <property type="evidence" value="ECO:0007669"/>
    <property type="project" value="EnsemblFungi"/>
</dbReference>
<evidence type="ECO:0000256" key="2">
    <source>
        <dbReference type="ARBA" id="ARBA00004604"/>
    </source>
</evidence>
<dbReference type="RefSeq" id="XP_019037863.1">
    <property type="nucleotide sequence ID" value="XM_019181919.1"/>
</dbReference>
<dbReference type="GO" id="GO:0034473">
    <property type="term" value="P:U1 snRNA 3'-end processing"/>
    <property type="evidence" value="ECO:0007669"/>
    <property type="project" value="TreeGrafter"/>
</dbReference>
<dbReference type="GO" id="GO:0035925">
    <property type="term" value="F:mRNA 3'-UTR AU-rich region binding"/>
    <property type="evidence" value="ECO:0007669"/>
    <property type="project" value="TreeGrafter"/>
</dbReference>
<dbReference type="GO" id="GO:0071038">
    <property type="term" value="P:TRAMP-dependent tRNA surveillance pathway"/>
    <property type="evidence" value="ECO:0007669"/>
    <property type="project" value="EnsemblFungi"/>
</dbReference>
<dbReference type="GO" id="GO:0005730">
    <property type="term" value="C:nucleolus"/>
    <property type="evidence" value="ECO:0007669"/>
    <property type="project" value="UniProtKB-SubCell"/>
</dbReference>
<evidence type="ECO:0000313" key="9">
    <source>
        <dbReference type="Proteomes" id="UP000094112"/>
    </source>
</evidence>
<protein>
    <recommendedName>
        <fullName evidence="6">Ribosomal RNA-processing protein 42</fullName>
    </recommendedName>
</protein>
<comment type="subcellular location">
    <subcellularLocation>
        <location evidence="1">Cytoplasm</location>
    </subcellularLocation>
    <subcellularLocation>
        <location evidence="2">Nucleus</location>
        <location evidence="2">Nucleolus</location>
    </subcellularLocation>
</comment>
<dbReference type="SUPFAM" id="SSF54211">
    <property type="entry name" value="Ribosomal protein S5 domain 2-like"/>
    <property type="match status" value="1"/>
</dbReference>
<proteinExistence type="inferred from homology"/>
<comment type="similarity">
    <text evidence="3">Belongs to the RNase PH family.</text>
</comment>
<dbReference type="SUPFAM" id="SSF55666">
    <property type="entry name" value="Ribonuclease PH domain 2-like"/>
    <property type="match status" value="1"/>
</dbReference>
<feature type="domain" description="Exoribonuclease phosphorolytic" evidence="7">
    <location>
        <begin position="30"/>
        <end position="153"/>
    </location>
</feature>
<dbReference type="InterPro" id="IPR020568">
    <property type="entry name" value="Ribosomal_Su5_D2-typ_SF"/>
</dbReference>
<evidence type="ECO:0000313" key="8">
    <source>
        <dbReference type="EMBL" id="ODQ58656.1"/>
    </source>
</evidence>
<reference evidence="8 9" key="1">
    <citation type="journal article" date="2016" name="Proc. Natl. Acad. Sci. U.S.A.">
        <title>Comparative genomics of biotechnologically important yeasts.</title>
        <authorList>
            <person name="Riley R."/>
            <person name="Haridas S."/>
            <person name="Wolfe K.H."/>
            <person name="Lopes M.R."/>
            <person name="Hittinger C.T."/>
            <person name="Goeker M."/>
            <person name="Salamov A.A."/>
            <person name="Wisecaver J.H."/>
            <person name="Long T.M."/>
            <person name="Calvey C.H."/>
            <person name="Aerts A.L."/>
            <person name="Barry K.W."/>
            <person name="Choi C."/>
            <person name="Clum A."/>
            <person name="Coughlan A.Y."/>
            <person name="Deshpande S."/>
            <person name="Douglass A.P."/>
            <person name="Hanson S.J."/>
            <person name="Klenk H.-P."/>
            <person name="LaButti K.M."/>
            <person name="Lapidus A."/>
            <person name="Lindquist E.A."/>
            <person name="Lipzen A.M."/>
            <person name="Meier-Kolthoff J.P."/>
            <person name="Ohm R.A."/>
            <person name="Otillar R.P."/>
            <person name="Pangilinan J.L."/>
            <person name="Peng Y."/>
            <person name="Rokas A."/>
            <person name="Rosa C.A."/>
            <person name="Scheuner C."/>
            <person name="Sibirny A.A."/>
            <person name="Slot J.C."/>
            <person name="Stielow J.B."/>
            <person name="Sun H."/>
            <person name="Kurtzman C.P."/>
            <person name="Blackwell M."/>
            <person name="Grigoriev I.V."/>
            <person name="Jeffries T.W."/>
        </authorList>
    </citation>
    <scope>NUCLEOTIDE SEQUENCE [LARGE SCALE GENOMIC DNA]</scope>
    <source>
        <strain evidence="9">ATCC 58044 / CBS 1984 / NCYC 433 / NRRL Y-366-8</strain>
    </source>
</reference>
<evidence type="ECO:0000256" key="1">
    <source>
        <dbReference type="ARBA" id="ARBA00004496"/>
    </source>
</evidence>
<evidence type="ECO:0000256" key="3">
    <source>
        <dbReference type="ARBA" id="ARBA00006678"/>
    </source>
</evidence>
<accession>A0A1E3NZL7</accession>
<dbReference type="GO" id="GO:0000176">
    <property type="term" value="C:nuclear exosome (RNase complex)"/>
    <property type="evidence" value="ECO:0007669"/>
    <property type="project" value="EnsemblFungi"/>
</dbReference>
<organism evidence="8 9">
    <name type="scientific">Wickerhamomyces anomalus (strain ATCC 58044 / CBS 1984 / NCYC 433 / NRRL Y-366-8)</name>
    <name type="common">Yeast</name>
    <name type="synonym">Hansenula anomala</name>
    <dbReference type="NCBI Taxonomy" id="683960"/>
    <lineage>
        <taxon>Eukaryota</taxon>
        <taxon>Fungi</taxon>
        <taxon>Dikarya</taxon>
        <taxon>Ascomycota</taxon>
        <taxon>Saccharomycotina</taxon>
        <taxon>Saccharomycetes</taxon>
        <taxon>Phaffomycetales</taxon>
        <taxon>Wickerhamomycetaceae</taxon>
        <taxon>Wickerhamomyces</taxon>
    </lineage>
</organism>
<dbReference type="PANTHER" id="PTHR11097">
    <property type="entry name" value="EXOSOME COMPLEX EXONUCLEASE RIBOSOMAL RNA PROCESSING PROTEIN"/>
    <property type="match status" value="1"/>
</dbReference>
<dbReference type="GeneID" id="30199165"/>
<dbReference type="InterPro" id="IPR036345">
    <property type="entry name" value="ExoRNase_PH_dom2_sf"/>
</dbReference>
<name>A0A1E3NZL7_WICAA</name>
<keyword evidence="4" id="KW-0963">Cytoplasm</keyword>
<dbReference type="EMBL" id="KV454211">
    <property type="protein sequence ID" value="ODQ58656.1"/>
    <property type="molecule type" value="Genomic_DNA"/>
</dbReference>
<evidence type="ECO:0000259" key="7">
    <source>
        <dbReference type="Pfam" id="PF01138"/>
    </source>
</evidence>
<sequence>MILSATERSYLYESLQQSPPIRPDGRSIKQFRPIQSHIGFLDNSNGSAKITLSDGSECIVSIKAQVVDKSTTPDLIDVDVDVAGYRDDSSFILNLIATLKTLYSKHISKESLNLTTKFAYKLFIDVSVISNYSHPLTLISFTTYLALNNTYLPKITSSVDDKEIEEQPTFHDYEFNKLTGKFPIIFTLAIVGKNYILDPNVEEMEVSDNGLIVSWFDGKPISPTENVKLNDDNLKSVKPQLILSSINLVKEIAGSVIASLDAAE</sequence>
<dbReference type="Gene3D" id="3.30.230.70">
    <property type="entry name" value="GHMP Kinase, N-terminal domain"/>
    <property type="match status" value="1"/>
</dbReference>
<dbReference type="GO" id="GO:0016075">
    <property type="term" value="P:rRNA catabolic process"/>
    <property type="evidence" value="ECO:0007669"/>
    <property type="project" value="EnsemblFungi"/>
</dbReference>
<dbReference type="STRING" id="683960.A0A1E3NZL7"/>
<dbReference type="GO" id="GO:0034475">
    <property type="term" value="P:U4 snRNA 3'-end processing"/>
    <property type="evidence" value="ECO:0007669"/>
    <property type="project" value="TreeGrafter"/>
</dbReference>
<keyword evidence="5" id="KW-0271">Exosome</keyword>
<dbReference type="AlphaFoldDB" id="A0A1E3NZL7"/>
<dbReference type="GO" id="GO:0000467">
    <property type="term" value="P:exonucleolytic trimming to generate mature 3'-end of 5.8S rRNA from tricistronic rRNA transcript (SSU-rRNA, 5.8S rRNA, LSU-rRNA)"/>
    <property type="evidence" value="ECO:0007669"/>
    <property type="project" value="EnsemblFungi"/>
</dbReference>
<evidence type="ECO:0000256" key="6">
    <source>
        <dbReference type="ARBA" id="ARBA00042523"/>
    </source>
</evidence>
<evidence type="ECO:0000256" key="4">
    <source>
        <dbReference type="ARBA" id="ARBA00022490"/>
    </source>
</evidence>
<dbReference type="GO" id="GO:0071028">
    <property type="term" value="P:nuclear mRNA surveillance"/>
    <property type="evidence" value="ECO:0007669"/>
    <property type="project" value="TreeGrafter"/>
</dbReference>
<dbReference type="GO" id="GO:0071035">
    <property type="term" value="P:nuclear polyadenylation-dependent rRNA catabolic process"/>
    <property type="evidence" value="ECO:0007669"/>
    <property type="project" value="TreeGrafter"/>
</dbReference>
<evidence type="ECO:0000256" key="5">
    <source>
        <dbReference type="ARBA" id="ARBA00022835"/>
    </source>
</evidence>
<dbReference type="GO" id="GO:0034476">
    <property type="term" value="P:U5 snRNA 3'-end processing"/>
    <property type="evidence" value="ECO:0007669"/>
    <property type="project" value="TreeGrafter"/>
</dbReference>
<dbReference type="Proteomes" id="UP000094112">
    <property type="component" value="Unassembled WGS sequence"/>
</dbReference>
<gene>
    <name evidence="8" type="ORF">WICANDRAFT_32114</name>
</gene>
<keyword evidence="9" id="KW-1185">Reference proteome</keyword>
<dbReference type="InterPro" id="IPR050590">
    <property type="entry name" value="Exosome_comp_Rrp42_subfam"/>
</dbReference>
<dbReference type="OrthoDB" id="272245at2759"/>
<dbReference type="InterPro" id="IPR001247">
    <property type="entry name" value="ExoRNase_PH_dom1"/>
</dbReference>